<dbReference type="GO" id="GO:0070324">
    <property type="term" value="F:thyroid hormone binding"/>
    <property type="evidence" value="ECO:0007669"/>
    <property type="project" value="TreeGrafter"/>
</dbReference>
<dbReference type="EC" id="1.5.1.25" evidence="2"/>
<dbReference type="InterPro" id="IPR023401">
    <property type="entry name" value="ODC_N"/>
</dbReference>
<evidence type="ECO:0000313" key="18">
    <source>
        <dbReference type="EMBL" id="TKS90025.1"/>
    </source>
</evidence>
<dbReference type="InterPro" id="IPR003462">
    <property type="entry name" value="ODC_Mu_crystall"/>
</dbReference>
<evidence type="ECO:0000313" key="19">
    <source>
        <dbReference type="Proteomes" id="UP000298787"/>
    </source>
</evidence>
<protein>
    <recommendedName>
        <fullName evidence="3">Ketimine reductase mu-crystallin</fullName>
        <ecNumber evidence="16">1.5.1.1</ecNumber>
        <ecNumber evidence="2">1.5.1.25</ecNumber>
    </recommendedName>
    <alternativeName>
        <fullName evidence="17">1-piperideine-2-carboxylate/1-pyrroline-2-carboxylate reductase</fullName>
    </alternativeName>
    <alternativeName>
        <fullName evidence="4">NADP-regulated thyroid-hormone-binding protein</fullName>
    </alternativeName>
</protein>
<comment type="catalytic activity">
    <reaction evidence="7">
        <text>L-proline + NADP(+) = 1-pyrroline-2-carboxylate + NADPH + H(+)</text>
        <dbReference type="Rhea" id="RHEA:20317"/>
        <dbReference type="ChEBI" id="CHEBI:15378"/>
        <dbReference type="ChEBI" id="CHEBI:39785"/>
        <dbReference type="ChEBI" id="CHEBI:57783"/>
        <dbReference type="ChEBI" id="CHEBI:58349"/>
        <dbReference type="ChEBI" id="CHEBI:60039"/>
        <dbReference type="EC" id="1.5.1.1"/>
    </reaction>
    <physiologicalReaction direction="right-to-left" evidence="7">
        <dbReference type="Rhea" id="RHEA:20319"/>
    </physiologicalReaction>
</comment>
<evidence type="ECO:0000256" key="4">
    <source>
        <dbReference type="ARBA" id="ARBA00033420"/>
    </source>
</evidence>
<comment type="similarity">
    <text evidence="1">Belongs to the ornithine cyclodeaminase/mu-crystallin family.</text>
</comment>
<evidence type="ECO:0000256" key="1">
    <source>
        <dbReference type="ARBA" id="ARBA00008903"/>
    </source>
</evidence>
<dbReference type="EC" id="1.5.1.1" evidence="16"/>
<dbReference type="InterPro" id="IPR036291">
    <property type="entry name" value="NAD(P)-bd_dom_sf"/>
</dbReference>
<evidence type="ECO:0000256" key="6">
    <source>
        <dbReference type="ARBA" id="ARBA00093197"/>
    </source>
</evidence>
<dbReference type="PIRSF" id="PIRSF001439">
    <property type="entry name" value="CryM"/>
    <property type="match status" value="1"/>
</dbReference>
<gene>
    <name evidence="18" type="ORF">D9C73_024155</name>
</gene>
<comment type="catalytic activity">
    <reaction evidence="5">
        <text>L-pipecolate + NAD(+) = Delta(1)-piperideine-2-carboxylate + NADH + H(+)</text>
        <dbReference type="Rhea" id="RHEA:30807"/>
        <dbReference type="ChEBI" id="CHEBI:15378"/>
        <dbReference type="ChEBI" id="CHEBI:57540"/>
        <dbReference type="ChEBI" id="CHEBI:57945"/>
        <dbReference type="ChEBI" id="CHEBI:61185"/>
        <dbReference type="ChEBI" id="CHEBI:77631"/>
        <dbReference type="EC" id="1.5.1.1"/>
    </reaction>
    <physiologicalReaction direction="right-to-left" evidence="5">
        <dbReference type="Rhea" id="RHEA:30809"/>
    </physiologicalReaction>
</comment>
<evidence type="ECO:0000256" key="2">
    <source>
        <dbReference type="ARBA" id="ARBA00012883"/>
    </source>
</evidence>
<dbReference type="PANTHER" id="PTHR13812">
    <property type="entry name" value="KETIMINE REDUCTASE MU-CRYSTALLIN"/>
    <property type="match status" value="1"/>
</dbReference>
<keyword evidence="19" id="KW-1185">Reference proteome</keyword>
<dbReference type="Proteomes" id="UP000298787">
    <property type="component" value="Chromosome 21"/>
</dbReference>
<evidence type="ECO:0000256" key="16">
    <source>
        <dbReference type="ARBA" id="ARBA00093598"/>
    </source>
</evidence>
<evidence type="ECO:0000256" key="14">
    <source>
        <dbReference type="ARBA" id="ARBA00093273"/>
    </source>
</evidence>
<dbReference type="GO" id="GO:0047127">
    <property type="term" value="F:thiomorpholine-carboxylate dehydrogenase activity"/>
    <property type="evidence" value="ECO:0007669"/>
    <property type="project" value="UniProtKB-EC"/>
</dbReference>
<dbReference type="OrthoDB" id="41492at2759"/>
<comment type="subunit">
    <text evidence="15">Homodimer. Binds the thyroid hormone triiodothyronine (T3); T3 binding inhibits enzymatic activity.</text>
</comment>
<comment type="catalytic activity">
    <reaction evidence="13">
        <text>L-proline + NAD(+) = 1-pyrroline-2-carboxylate + NADH + H(+)</text>
        <dbReference type="Rhea" id="RHEA:20321"/>
        <dbReference type="ChEBI" id="CHEBI:15378"/>
        <dbReference type="ChEBI" id="CHEBI:39785"/>
        <dbReference type="ChEBI" id="CHEBI:57540"/>
        <dbReference type="ChEBI" id="CHEBI:57945"/>
        <dbReference type="ChEBI" id="CHEBI:60039"/>
        <dbReference type="EC" id="1.5.1.1"/>
    </reaction>
    <physiologicalReaction direction="right-to-left" evidence="13">
        <dbReference type="Rhea" id="RHEA:20323"/>
    </physiologicalReaction>
</comment>
<dbReference type="Pfam" id="PF02423">
    <property type="entry name" value="OCD_Mu_crystall"/>
    <property type="match status" value="1"/>
</dbReference>
<comment type="catalytic activity">
    <reaction evidence="9">
        <text>(S)-cystathionine ketimine + NADPH + 2 H(+) = (3R,5S)-2,3,5,6,7-pentahydro-1,4-thiazepine-3,5-dicarboxylate + NADP(+)</text>
        <dbReference type="Rhea" id="RHEA:68036"/>
        <dbReference type="ChEBI" id="CHEBI:15378"/>
        <dbReference type="ChEBI" id="CHEBI:57783"/>
        <dbReference type="ChEBI" id="CHEBI:58349"/>
        <dbReference type="ChEBI" id="CHEBI:176808"/>
        <dbReference type="ChEBI" id="CHEBI:176810"/>
    </reaction>
    <physiologicalReaction direction="left-to-right" evidence="9">
        <dbReference type="Rhea" id="RHEA:68037"/>
    </physiologicalReaction>
</comment>
<dbReference type="GO" id="GO:0042403">
    <property type="term" value="P:thyroid hormone metabolic process"/>
    <property type="evidence" value="ECO:0007669"/>
    <property type="project" value="TreeGrafter"/>
</dbReference>
<accession>A0A4U5VRY8</accession>
<dbReference type="FunFam" id="3.40.50.720:FF:000241">
    <property type="entry name" value="ketimine reductase mu-crystallin"/>
    <property type="match status" value="1"/>
</dbReference>
<dbReference type="AlphaFoldDB" id="A0A4U5VRY8"/>
<evidence type="ECO:0000256" key="11">
    <source>
        <dbReference type="ARBA" id="ARBA00093250"/>
    </source>
</evidence>
<dbReference type="STRING" id="240159.A0A4U5VRY8"/>
<dbReference type="GO" id="GO:0050241">
    <property type="term" value="F:pyrroline-2-carboxylate reductase activity"/>
    <property type="evidence" value="ECO:0007669"/>
    <property type="project" value="UniProtKB-EC"/>
</dbReference>
<evidence type="ECO:0000256" key="17">
    <source>
        <dbReference type="ARBA" id="ARBA00093650"/>
    </source>
</evidence>
<comment type="catalytic activity">
    <reaction evidence="10">
        <text>(R)-lanthionine ketimine + NADPH + 2 H(+) = (3R,5R)-1,4-thiomorpholine-3,5-dicarboxylate + NADP(+)</text>
        <dbReference type="Rhea" id="RHEA:68040"/>
        <dbReference type="ChEBI" id="CHEBI:15378"/>
        <dbReference type="ChEBI" id="CHEBI:57783"/>
        <dbReference type="ChEBI" id="CHEBI:58349"/>
        <dbReference type="ChEBI" id="CHEBI:176891"/>
        <dbReference type="ChEBI" id="CHEBI:176892"/>
    </reaction>
    <physiologicalReaction direction="left-to-right" evidence="10">
        <dbReference type="Rhea" id="RHEA:68041"/>
    </physiologicalReaction>
</comment>
<evidence type="ECO:0000256" key="8">
    <source>
        <dbReference type="ARBA" id="ARBA00093226"/>
    </source>
</evidence>
<comment type="catalytic activity">
    <reaction evidence="12">
        <text>(3R)-1,4-thiomorpholine-3-carboxylate + NADP(+) = 3,4-dehydrothiomorpholine-3-carboxylate + NADPH + 2 H(+)</text>
        <dbReference type="Rhea" id="RHEA:12500"/>
        <dbReference type="ChEBI" id="CHEBI:15378"/>
        <dbReference type="ChEBI" id="CHEBI:57783"/>
        <dbReference type="ChEBI" id="CHEBI:58349"/>
        <dbReference type="ChEBI" id="CHEBI:58517"/>
        <dbReference type="ChEBI" id="CHEBI:176873"/>
        <dbReference type="EC" id="1.5.1.25"/>
    </reaction>
    <physiologicalReaction direction="right-to-left" evidence="12">
        <dbReference type="Rhea" id="RHEA:12502"/>
    </physiologicalReaction>
</comment>
<evidence type="ECO:0000256" key="13">
    <source>
        <dbReference type="ARBA" id="ARBA00093264"/>
    </source>
</evidence>
<comment type="catalytic activity">
    <reaction evidence="11">
        <text>(S)-cystathionine ketimine + NADH + 2 H(+) = (3R,5S)-2,3,5,6,7-pentahydro-1,4-thiazepine-3,5-dicarboxylate + NAD(+)</text>
        <dbReference type="Rhea" id="RHEA:68032"/>
        <dbReference type="ChEBI" id="CHEBI:15378"/>
        <dbReference type="ChEBI" id="CHEBI:57540"/>
        <dbReference type="ChEBI" id="CHEBI:57945"/>
        <dbReference type="ChEBI" id="CHEBI:176808"/>
        <dbReference type="ChEBI" id="CHEBI:176810"/>
    </reaction>
    <physiologicalReaction direction="left-to-right" evidence="11">
        <dbReference type="Rhea" id="RHEA:68033"/>
    </physiologicalReaction>
</comment>
<evidence type="ECO:0000256" key="7">
    <source>
        <dbReference type="ARBA" id="ARBA00093203"/>
    </source>
</evidence>
<dbReference type="Gene3D" id="3.40.50.720">
    <property type="entry name" value="NAD(P)-binding Rossmann-like Domain"/>
    <property type="match status" value="1"/>
</dbReference>
<comment type="catalytic activity">
    <reaction evidence="8">
        <text>(3R)-1,4-thiomorpholine-3-carboxylate + NAD(+) = 3,4-dehydrothiomorpholine-3-carboxylate + NADH + 2 H(+)</text>
        <dbReference type="Rhea" id="RHEA:12504"/>
        <dbReference type="ChEBI" id="CHEBI:15378"/>
        <dbReference type="ChEBI" id="CHEBI:57540"/>
        <dbReference type="ChEBI" id="CHEBI:57945"/>
        <dbReference type="ChEBI" id="CHEBI:58517"/>
        <dbReference type="ChEBI" id="CHEBI:176873"/>
        <dbReference type="EC" id="1.5.1.25"/>
    </reaction>
    <physiologicalReaction direction="right-to-left" evidence="8">
        <dbReference type="Rhea" id="RHEA:12506"/>
    </physiologicalReaction>
</comment>
<dbReference type="GO" id="GO:0005737">
    <property type="term" value="C:cytoplasm"/>
    <property type="evidence" value="ECO:0007669"/>
    <property type="project" value="TreeGrafter"/>
</dbReference>
<evidence type="ECO:0000256" key="9">
    <source>
        <dbReference type="ARBA" id="ARBA00093227"/>
    </source>
</evidence>
<comment type="catalytic activity">
    <reaction evidence="6">
        <text>Delta(2)-thiazoline-2-carboxylate + NADPH + 2 H(+) = L-thiazolidine-2-carboxylate + NADP(+)</text>
        <dbReference type="Rhea" id="RHEA:68072"/>
        <dbReference type="ChEBI" id="CHEBI:15378"/>
        <dbReference type="ChEBI" id="CHEBI:57783"/>
        <dbReference type="ChEBI" id="CHEBI:58349"/>
        <dbReference type="ChEBI" id="CHEBI:176895"/>
        <dbReference type="ChEBI" id="CHEBI:176896"/>
    </reaction>
    <physiologicalReaction direction="left-to-right" evidence="6">
        <dbReference type="Rhea" id="RHEA:68073"/>
    </physiologicalReaction>
</comment>
<evidence type="ECO:0000256" key="10">
    <source>
        <dbReference type="ARBA" id="ARBA00093248"/>
    </source>
</evidence>
<organism evidence="18 19">
    <name type="scientific">Collichthys lucidus</name>
    <name type="common">Big head croaker</name>
    <name type="synonym">Sciaena lucida</name>
    <dbReference type="NCBI Taxonomy" id="240159"/>
    <lineage>
        <taxon>Eukaryota</taxon>
        <taxon>Metazoa</taxon>
        <taxon>Chordata</taxon>
        <taxon>Craniata</taxon>
        <taxon>Vertebrata</taxon>
        <taxon>Euteleostomi</taxon>
        <taxon>Actinopterygii</taxon>
        <taxon>Neopterygii</taxon>
        <taxon>Teleostei</taxon>
        <taxon>Neoteleostei</taxon>
        <taxon>Acanthomorphata</taxon>
        <taxon>Eupercaria</taxon>
        <taxon>Sciaenidae</taxon>
        <taxon>Collichthys</taxon>
    </lineage>
</organism>
<name>A0A4U5VRY8_COLLU</name>
<evidence type="ECO:0000256" key="15">
    <source>
        <dbReference type="ARBA" id="ARBA00093567"/>
    </source>
</evidence>
<evidence type="ECO:0000256" key="12">
    <source>
        <dbReference type="ARBA" id="ARBA00093263"/>
    </source>
</evidence>
<evidence type="ECO:0000256" key="5">
    <source>
        <dbReference type="ARBA" id="ARBA00093190"/>
    </source>
</evidence>
<reference evidence="18 19" key="1">
    <citation type="submission" date="2019-01" db="EMBL/GenBank/DDBJ databases">
        <title>Genome Assembly of Collichthys lucidus.</title>
        <authorList>
            <person name="Cai M."/>
            <person name="Xiao S."/>
        </authorList>
    </citation>
    <scope>NUCLEOTIDE SEQUENCE [LARGE SCALE GENOMIC DNA]</scope>
    <source>
        <strain evidence="18">JT15FE1705JMU</strain>
        <tissue evidence="18">Muscle</tissue>
    </source>
</reference>
<dbReference type="EMBL" id="CM014098">
    <property type="protein sequence ID" value="TKS90025.1"/>
    <property type="molecule type" value="Genomic_DNA"/>
</dbReference>
<comment type="catalytic activity">
    <reaction evidence="14">
        <text>L-pipecolate + NADP(+) = Delta(1)-piperideine-2-carboxylate + NADPH + H(+)</text>
        <dbReference type="Rhea" id="RHEA:12524"/>
        <dbReference type="ChEBI" id="CHEBI:15378"/>
        <dbReference type="ChEBI" id="CHEBI:57783"/>
        <dbReference type="ChEBI" id="CHEBI:58349"/>
        <dbReference type="ChEBI" id="CHEBI:61185"/>
        <dbReference type="ChEBI" id="CHEBI:77631"/>
        <dbReference type="EC" id="1.5.1.1"/>
    </reaction>
    <physiologicalReaction direction="right-to-left" evidence="14">
        <dbReference type="Rhea" id="RHEA:12526"/>
    </physiologicalReaction>
</comment>
<proteinExistence type="inferred from homology"/>
<sequence length="325" mass="35822">MAGPPVIIWKDEVERLLRYRDLVPRLEEALGKFSRRDSAEVIQPVRSTVPLQKHRGFMGLMPTYMENDGVLSTKLVCFYDRKKGSSLPATQATVVLLDPEYGNVKAVMDGEVITRMRTAAASAISAKLLMRPDAEVLAILGSGHQALSHYNVFTEMFSFKEVRVWSRTRKWVEKFCQSVSGPVKICDSVEEAVRGADAIVTVTRCTEPVLFGQWVKPGAHVAAVGACRPNWRELDDVMMKEAVVYTDSREGAMAESGDIILSGAEVFAELGEVINGTKPAHRDKTTVFKSLGMGVEDAVSAELVFQASRFKESSSRGNLLSSSRM</sequence>
<evidence type="ECO:0000256" key="3">
    <source>
        <dbReference type="ARBA" id="ARBA00015173"/>
    </source>
</evidence>
<dbReference type="PANTHER" id="PTHR13812:SF19">
    <property type="entry name" value="KETIMINE REDUCTASE MU-CRYSTALLIN"/>
    <property type="match status" value="1"/>
</dbReference>
<dbReference type="SUPFAM" id="SSF51735">
    <property type="entry name" value="NAD(P)-binding Rossmann-fold domains"/>
    <property type="match status" value="1"/>
</dbReference>
<dbReference type="Gene3D" id="3.30.1780.10">
    <property type="entry name" value="ornithine cyclodeaminase, domain 1"/>
    <property type="match status" value="1"/>
</dbReference>